<feature type="domain" description="PBP" evidence="9">
    <location>
        <begin position="51"/>
        <end position="290"/>
    </location>
</feature>
<keyword evidence="6" id="KW-0732">Signal</keyword>
<comment type="similarity">
    <text evidence="3">Belongs to the PstS family.</text>
</comment>
<reference evidence="10 11" key="1">
    <citation type="submission" date="2023-04" db="EMBL/GenBank/DDBJ databases">
        <title>Fusibacter bizertensis strain WBS, isolated from littoral bottom sediments of the Arctic seas - biochemical and genomic analysis.</title>
        <authorList>
            <person name="Brioukhanov A.L."/>
        </authorList>
    </citation>
    <scope>NUCLEOTIDE SEQUENCE [LARGE SCALE GENOMIC DNA]</scope>
    <source>
        <strain evidence="10 11">WBS</strain>
    </source>
</reference>
<sequence length="306" mass="34313">MIFSNQKNEERLWKWSSQKVLMFLMFIFILFQATGCGKSTPVFEIESYPKVDGSTVTIPLSEAVAATLTNQTLENIRPYILHNKTHQAYVNLIEGKADLIFVTAPSEEELRLAEEKGVVLEIVPIVSEAFVFLTHKENTVSGLTQDQIQKIYAGEITNWSEVGGDNIEIIPYQRPVNSGSQTGFLNMVMKDVEPMSPPMEQVVAEMGMLIDAVASYENGQGALGYSYYYFVTDMWGNDAVKLLEVDGVYPEASSISSGDYPYTTAYYAVIRNDSPKDSDVRKIIDWILSEDGQKLMEESGYVKVQK</sequence>
<accession>A0ABT6NER8</accession>
<comment type="function">
    <text evidence="1">Part of the ABC transporter complex PstSACB involved in phosphate import.</text>
</comment>
<evidence type="ECO:0000313" key="11">
    <source>
        <dbReference type="Proteomes" id="UP001158045"/>
    </source>
</evidence>
<comment type="subunit">
    <text evidence="4">The complex is composed of two ATP-binding proteins (PstB), two transmembrane proteins (PstC and PstA) and a solute-binding protein (PstS).</text>
</comment>
<dbReference type="PANTHER" id="PTHR30570:SF1">
    <property type="entry name" value="PHOSPHATE-BINDING PROTEIN PSTS"/>
    <property type="match status" value="1"/>
</dbReference>
<dbReference type="RefSeq" id="WP_281094812.1">
    <property type="nucleotide sequence ID" value="NZ_JARYZI010000008.1"/>
</dbReference>
<evidence type="ECO:0000259" key="9">
    <source>
        <dbReference type="Pfam" id="PF12849"/>
    </source>
</evidence>
<evidence type="ECO:0000256" key="5">
    <source>
        <dbReference type="ARBA" id="ARBA00022592"/>
    </source>
</evidence>
<keyword evidence="5" id="KW-0813">Transport</keyword>
<dbReference type="SUPFAM" id="SSF53850">
    <property type="entry name" value="Periplasmic binding protein-like II"/>
    <property type="match status" value="1"/>
</dbReference>
<evidence type="ECO:0000256" key="2">
    <source>
        <dbReference type="ARBA" id="ARBA00004193"/>
    </source>
</evidence>
<comment type="subcellular location">
    <subcellularLocation>
        <location evidence="2">Cell membrane</location>
        <topology evidence="2">Lipid-anchor</topology>
    </subcellularLocation>
</comment>
<dbReference type="PANTHER" id="PTHR30570">
    <property type="entry name" value="PERIPLASMIC PHOSPHATE BINDING COMPONENT OF PHOSPHATE ABC TRANSPORTER"/>
    <property type="match status" value="1"/>
</dbReference>
<keyword evidence="11" id="KW-1185">Reference proteome</keyword>
<evidence type="ECO:0000256" key="4">
    <source>
        <dbReference type="ARBA" id="ARBA00011529"/>
    </source>
</evidence>
<keyword evidence="7" id="KW-0564">Palmitate</keyword>
<evidence type="ECO:0000256" key="8">
    <source>
        <dbReference type="ARBA" id="ARBA00023288"/>
    </source>
</evidence>
<comment type="caution">
    <text evidence="10">The sequence shown here is derived from an EMBL/GenBank/DDBJ whole genome shotgun (WGS) entry which is preliminary data.</text>
</comment>
<gene>
    <name evidence="10" type="ORF">QE109_12205</name>
</gene>
<evidence type="ECO:0000313" key="10">
    <source>
        <dbReference type="EMBL" id="MDH8678919.1"/>
    </source>
</evidence>
<dbReference type="Pfam" id="PF12849">
    <property type="entry name" value="PBP_like_2"/>
    <property type="match status" value="1"/>
</dbReference>
<organism evidence="10 11">
    <name type="scientific">Fusibacter bizertensis</name>
    <dbReference type="NCBI Taxonomy" id="1488331"/>
    <lineage>
        <taxon>Bacteria</taxon>
        <taxon>Bacillati</taxon>
        <taxon>Bacillota</taxon>
        <taxon>Clostridia</taxon>
        <taxon>Eubacteriales</taxon>
        <taxon>Eubacteriales Family XII. Incertae Sedis</taxon>
        <taxon>Fusibacter</taxon>
    </lineage>
</organism>
<dbReference type="InterPro" id="IPR050811">
    <property type="entry name" value="Phosphate_ABC_transporter"/>
</dbReference>
<evidence type="ECO:0000256" key="7">
    <source>
        <dbReference type="ARBA" id="ARBA00023139"/>
    </source>
</evidence>
<keyword evidence="8" id="KW-0449">Lipoprotein</keyword>
<dbReference type="EMBL" id="JARYZI010000008">
    <property type="protein sequence ID" value="MDH8678919.1"/>
    <property type="molecule type" value="Genomic_DNA"/>
</dbReference>
<dbReference type="InterPro" id="IPR024370">
    <property type="entry name" value="PBP_domain"/>
</dbReference>
<evidence type="ECO:0000256" key="1">
    <source>
        <dbReference type="ARBA" id="ARBA00002841"/>
    </source>
</evidence>
<evidence type="ECO:0000256" key="6">
    <source>
        <dbReference type="ARBA" id="ARBA00022729"/>
    </source>
</evidence>
<proteinExistence type="inferred from homology"/>
<dbReference type="Gene3D" id="3.40.190.10">
    <property type="entry name" value="Periplasmic binding protein-like II"/>
    <property type="match status" value="2"/>
</dbReference>
<name>A0ABT6NER8_9FIRM</name>
<protein>
    <submittedName>
        <fullName evidence="10">Substrate-binding domain-containing protein</fullName>
    </submittedName>
</protein>
<dbReference type="Proteomes" id="UP001158045">
    <property type="component" value="Unassembled WGS sequence"/>
</dbReference>
<evidence type="ECO:0000256" key="3">
    <source>
        <dbReference type="ARBA" id="ARBA00008725"/>
    </source>
</evidence>
<keyword evidence="5" id="KW-0592">Phosphate transport</keyword>